<evidence type="ECO:0000256" key="1">
    <source>
        <dbReference type="SAM" id="SignalP"/>
    </source>
</evidence>
<keyword evidence="1" id="KW-0732">Signal</keyword>
<reference evidence="3" key="1">
    <citation type="submission" date="2020-12" db="EMBL/GenBank/DDBJ databases">
        <authorList>
            <person name="Iha C."/>
        </authorList>
    </citation>
    <scope>NUCLEOTIDE SEQUENCE</scope>
</reference>
<feature type="chain" id="PRO_5035799840" description="Peptidase S1 domain-containing protein" evidence="1">
    <location>
        <begin position="20"/>
        <end position="295"/>
    </location>
</feature>
<organism evidence="3 4">
    <name type="scientific">Ostreobium quekettii</name>
    <dbReference type="NCBI Taxonomy" id="121088"/>
    <lineage>
        <taxon>Eukaryota</taxon>
        <taxon>Viridiplantae</taxon>
        <taxon>Chlorophyta</taxon>
        <taxon>core chlorophytes</taxon>
        <taxon>Ulvophyceae</taxon>
        <taxon>TCBD clade</taxon>
        <taxon>Bryopsidales</taxon>
        <taxon>Ostreobineae</taxon>
        <taxon>Ostreobiaceae</taxon>
        <taxon>Ostreobium</taxon>
    </lineage>
</organism>
<dbReference type="InterPro" id="IPR009003">
    <property type="entry name" value="Peptidase_S1_PA"/>
</dbReference>
<feature type="domain" description="Peptidase S1" evidence="2">
    <location>
        <begin position="13"/>
        <end position="251"/>
    </location>
</feature>
<keyword evidence="4" id="KW-1185">Reference proteome</keyword>
<evidence type="ECO:0000259" key="2">
    <source>
        <dbReference type="PROSITE" id="PS50240"/>
    </source>
</evidence>
<dbReference type="SUPFAM" id="SSF50494">
    <property type="entry name" value="Trypsin-like serine proteases"/>
    <property type="match status" value="1"/>
</dbReference>
<dbReference type="Pfam" id="PF00089">
    <property type="entry name" value="Trypsin"/>
    <property type="match status" value="1"/>
</dbReference>
<dbReference type="InterPro" id="IPR051333">
    <property type="entry name" value="CLIP_Serine_Protease"/>
</dbReference>
<gene>
    <name evidence="3" type="ORF">OSTQU699_LOCUS8857</name>
</gene>
<comment type="caution">
    <text evidence="3">The sequence shown here is derived from an EMBL/GenBank/DDBJ whole genome shotgun (WGS) entry which is preliminary data.</text>
</comment>
<dbReference type="Proteomes" id="UP000708148">
    <property type="component" value="Unassembled WGS sequence"/>
</dbReference>
<dbReference type="PROSITE" id="PS50240">
    <property type="entry name" value="TRYPSIN_DOM"/>
    <property type="match status" value="1"/>
</dbReference>
<dbReference type="InterPro" id="IPR043504">
    <property type="entry name" value="Peptidase_S1_PA_chymotrypsin"/>
</dbReference>
<dbReference type="PANTHER" id="PTHR24260">
    <property type="match status" value="1"/>
</dbReference>
<dbReference type="AlphaFoldDB" id="A0A8S1JBJ8"/>
<dbReference type="PANTHER" id="PTHR24260:SF136">
    <property type="entry name" value="GH08193P-RELATED"/>
    <property type="match status" value="1"/>
</dbReference>
<dbReference type="SMART" id="SM00020">
    <property type="entry name" value="Tryp_SPc"/>
    <property type="match status" value="1"/>
</dbReference>
<evidence type="ECO:0000313" key="3">
    <source>
        <dbReference type="EMBL" id="CAD7703500.1"/>
    </source>
</evidence>
<dbReference type="GO" id="GO:0004252">
    <property type="term" value="F:serine-type endopeptidase activity"/>
    <property type="evidence" value="ECO:0007669"/>
    <property type="project" value="InterPro"/>
</dbReference>
<proteinExistence type="predicted"/>
<dbReference type="InterPro" id="IPR001254">
    <property type="entry name" value="Trypsin_dom"/>
</dbReference>
<dbReference type="EMBL" id="CAJHUC010002269">
    <property type="protein sequence ID" value="CAD7703500.1"/>
    <property type="molecule type" value="Genomic_DNA"/>
</dbReference>
<accession>A0A8S1JBJ8</accession>
<sequence length="295" mass="31838">MWMSSTLAVRVSVIAACLCLLNFSRWDSEVCAFAKPLQGQVIPTQRHVPIVTIQSGFDGSMCAGTIISQRTVLTTAECLKDLGQNPIVRVADNEGQLNQEMNVASTHYHPAWTGANDVHNVALMKLFTQIPHPVPVMAVSDYEMLRVSSVSCAICAPNANAPSLARYQVQAADDCLLSRELCEGTVCLSPKEAHPATVCLGGPVLVVDSEDNVALDLTVALVVSSNASGLPGHHVALKISHIHDWIRKNMQHEAVGGPLHTLEVYTCLLIAAACLFRVLRQLHQQHRGSPNVSTL</sequence>
<evidence type="ECO:0000313" key="4">
    <source>
        <dbReference type="Proteomes" id="UP000708148"/>
    </source>
</evidence>
<feature type="signal peptide" evidence="1">
    <location>
        <begin position="1"/>
        <end position="19"/>
    </location>
</feature>
<dbReference type="OrthoDB" id="6147874at2759"/>
<name>A0A8S1JBJ8_9CHLO</name>
<protein>
    <recommendedName>
        <fullName evidence="2">Peptidase S1 domain-containing protein</fullName>
    </recommendedName>
</protein>
<dbReference type="Gene3D" id="2.40.10.10">
    <property type="entry name" value="Trypsin-like serine proteases"/>
    <property type="match status" value="1"/>
</dbReference>
<dbReference type="GO" id="GO:0006508">
    <property type="term" value="P:proteolysis"/>
    <property type="evidence" value="ECO:0007669"/>
    <property type="project" value="InterPro"/>
</dbReference>